<dbReference type="InterPro" id="IPR036388">
    <property type="entry name" value="WH-like_DNA-bd_sf"/>
</dbReference>
<dbReference type="SUPFAM" id="SSF47729">
    <property type="entry name" value="IHF-like DNA-binding proteins"/>
    <property type="match status" value="1"/>
</dbReference>
<dbReference type="InterPro" id="IPR041607">
    <property type="entry name" value="HU-HIG"/>
</dbReference>
<dbReference type="InterPro" id="IPR010992">
    <property type="entry name" value="IHF-like_DNA-bd_dom_sf"/>
</dbReference>
<dbReference type="eggNOG" id="COG0776">
    <property type="taxonomic scope" value="Bacteria"/>
</dbReference>
<feature type="domain" description="HU" evidence="2">
    <location>
        <begin position="17"/>
        <end position="139"/>
    </location>
</feature>
<evidence type="ECO:0000313" key="3">
    <source>
        <dbReference type="EMBL" id="EDV07556.1"/>
    </source>
</evidence>
<dbReference type="Proteomes" id="UP000004596">
    <property type="component" value="Unassembled WGS sequence"/>
</dbReference>
<dbReference type="Pfam" id="PF18291">
    <property type="entry name" value="HU-HIG"/>
    <property type="match status" value="1"/>
</dbReference>
<keyword evidence="1 3" id="KW-0238">DNA-binding</keyword>
<dbReference type="STRING" id="471870.BACINT_00333"/>
<evidence type="ECO:0000259" key="2">
    <source>
        <dbReference type="Pfam" id="PF18291"/>
    </source>
</evidence>
<organism evidence="3 4">
    <name type="scientific">Bacteroides intestinalis DSM 17393</name>
    <dbReference type="NCBI Taxonomy" id="471870"/>
    <lineage>
        <taxon>Bacteria</taxon>
        <taxon>Pseudomonadati</taxon>
        <taxon>Bacteroidota</taxon>
        <taxon>Bacteroidia</taxon>
        <taxon>Bacteroidales</taxon>
        <taxon>Bacteroidaceae</taxon>
        <taxon>Bacteroides</taxon>
    </lineage>
</organism>
<evidence type="ECO:0000256" key="1">
    <source>
        <dbReference type="ARBA" id="ARBA00023125"/>
    </source>
</evidence>
<gene>
    <name evidence="3" type="ORF">BACINT_00333</name>
</gene>
<dbReference type="Gene3D" id="4.10.520.10">
    <property type="entry name" value="IHF-like DNA-binding proteins"/>
    <property type="match status" value="1"/>
</dbReference>
<reference evidence="3 4" key="2">
    <citation type="submission" date="2008-04" db="EMBL/GenBank/DDBJ databases">
        <authorList>
            <person name="Fulton L."/>
            <person name="Clifton S."/>
            <person name="Fulton B."/>
            <person name="Xu J."/>
            <person name="Minx P."/>
            <person name="Pepin K.H."/>
            <person name="Johnson M."/>
            <person name="Thiruvilangam P."/>
            <person name="Bhonagiri V."/>
            <person name="Nash W.E."/>
            <person name="Mardis E.R."/>
            <person name="Wilson R.K."/>
        </authorList>
    </citation>
    <scope>NUCLEOTIDE SEQUENCE [LARGE SCALE GENOMIC DNA]</scope>
    <source>
        <strain evidence="3 4">DSM 17393</strain>
    </source>
</reference>
<dbReference type="GO" id="GO:0003677">
    <property type="term" value="F:DNA binding"/>
    <property type="evidence" value="ECO:0007669"/>
    <property type="project" value="UniProtKB-KW"/>
</dbReference>
<protein>
    <submittedName>
        <fullName evidence="3">Putative DNA-binding protein</fullName>
    </submittedName>
</protein>
<comment type="caution">
    <text evidence="3">The sequence shown here is derived from an EMBL/GenBank/DDBJ whole genome shotgun (WGS) entry which is preliminary data.</text>
</comment>
<reference evidence="3 4" key="1">
    <citation type="submission" date="2008-04" db="EMBL/GenBank/DDBJ databases">
        <title>Draft genome sequence of Bacteroides intestinalis (DSM 17393).</title>
        <authorList>
            <person name="Sudarsanam P."/>
            <person name="Ley R."/>
            <person name="Guruge J."/>
            <person name="Turnbaugh P.J."/>
            <person name="Mahowald M."/>
            <person name="Liep D."/>
            <person name="Gordon J."/>
        </authorList>
    </citation>
    <scope>NUCLEOTIDE SEQUENCE [LARGE SCALE GENOMIC DNA]</scope>
    <source>
        <strain evidence="3 4">DSM 17393</strain>
    </source>
</reference>
<dbReference type="AlphaFoldDB" id="B3C5Z9"/>
<proteinExistence type="predicted"/>
<name>B3C5Z9_9BACE</name>
<evidence type="ECO:0000313" key="4">
    <source>
        <dbReference type="Proteomes" id="UP000004596"/>
    </source>
</evidence>
<dbReference type="EMBL" id="ABJL02000002">
    <property type="protein sequence ID" value="EDV07556.1"/>
    <property type="molecule type" value="Genomic_DNA"/>
</dbReference>
<accession>B3C5Z9</accession>
<dbReference type="Gene3D" id="1.10.10.10">
    <property type="entry name" value="Winged helix-like DNA-binding domain superfamily/Winged helix DNA-binding domain"/>
    <property type="match status" value="1"/>
</dbReference>
<sequence length="222" mass="25574">MWGINRTETVTLKHRTMAILFDWYEVPKPSDKQEGEKTLHPRIKLNGSTGTDVLRRRIQSRCSLTETDVSAVLDALSHVMGEELAEGRQVHLDGIGYFYPCLTCTEPVTVDTKRKSTKVKLKSIKFRADQALKTEFGVLKVQCLKGDLSFKKITNEEIDRRLENYFRTHQFLRRTDFQSLCGMVRSTAMRHIRRLRDEGKLENMGGLMQPIYVPGKGYYGNN</sequence>